<proteinExistence type="inferred from homology"/>
<dbReference type="Gene3D" id="3.30.43.10">
    <property type="entry name" value="Uridine Diphospho-n-acetylenolpyruvylglucosamine Reductase, domain 2"/>
    <property type="match status" value="1"/>
</dbReference>
<keyword evidence="4" id="KW-0274">FAD</keyword>
<comment type="cofactor">
    <cofactor evidence="1">
        <name>FAD</name>
        <dbReference type="ChEBI" id="CHEBI:57692"/>
    </cofactor>
</comment>
<keyword evidence="5" id="KW-0560">Oxidoreductase</keyword>
<dbReference type="Gene3D" id="3.40.462.20">
    <property type="match status" value="1"/>
</dbReference>
<dbReference type="AlphaFoldDB" id="A0A162KFE4"/>
<dbReference type="Gene3D" id="3.40.50.150">
    <property type="entry name" value="Vaccinia Virus protein VP39"/>
    <property type="match status" value="1"/>
</dbReference>
<reference evidence="7 8" key="1">
    <citation type="journal article" date="2016" name="Genome Biol. Evol.">
        <title>Divergent and convergent evolution of fungal pathogenicity.</title>
        <authorList>
            <person name="Shang Y."/>
            <person name="Xiao G."/>
            <person name="Zheng P."/>
            <person name="Cen K."/>
            <person name="Zhan S."/>
            <person name="Wang C."/>
        </authorList>
    </citation>
    <scope>NUCLEOTIDE SEQUENCE [LARGE SCALE GENOMIC DNA]</scope>
    <source>
        <strain evidence="7 8">RCEF 4871</strain>
    </source>
</reference>
<name>A0A162KFE4_METRR</name>
<dbReference type="PROSITE" id="PS51387">
    <property type="entry name" value="FAD_PCMH"/>
    <property type="match status" value="1"/>
</dbReference>
<dbReference type="InterPro" id="IPR016169">
    <property type="entry name" value="FAD-bd_PCMH_sub2"/>
</dbReference>
<dbReference type="InterPro" id="IPR012951">
    <property type="entry name" value="BBE"/>
</dbReference>
<dbReference type="EMBL" id="AZHC01000002">
    <property type="protein sequence ID" value="OAA50344.1"/>
    <property type="molecule type" value="Genomic_DNA"/>
</dbReference>
<dbReference type="GO" id="GO:0016491">
    <property type="term" value="F:oxidoreductase activity"/>
    <property type="evidence" value="ECO:0007669"/>
    <property type="project" value="UniProtKB-KW"/>
</dbReference>
<comment type="similarity">
    <text evidence="2">Belongs to the oxygen-dependent FAD-linked oxidoreductase family.</text>
</comment>
<evidence type="ECO:0000256" key="2">
    <source>
        <dbReference type="ARBA" id="ARBA00005466"/>
    </source>
</evidence>
<dbReference type="PANTHER" id="PTHR42973">
    <property type="entry name" value="BINDING OXIDOREDUCTASE, PUTATIVE (AFU_ORTHOLOGUE AFUA_1G17690)-RELATED"/>
    <property type="match status" value="1"/>
</dbReference>
<dbReference type="Pfam" id="PF01565">
    <property type="entry name" value="FAD_binding_4"/>
    <property type="match status" value="1"/>
</dbReference>
<evidence type="ECO:0000256" key="4">
    <source>
        <dbReference type="ARBA" id="ARBA00022827"/>
    </source>
</evidence>
<evidence type="ECO:0000313" key="8">
    <source>
        <dbReference type="Proteomes" id="UP000243498"/>
    </source>
</evidence>
<sequence>MSPNTEQRGIHSSWIENAEWWDTTMALDGNKYWQQLQKPCLERLVPVQPGCKALDLATGNGLVARWFASKGASVVASDGSEEMVNRATQRSSPEEAERISYRTLDVTLPEALEELLQSEPGMAGFDVVTCNMALMDISTLGPLADALPRLLRRDGIFFATLLHPVFFTSGATRFVEVVTNEATGEYYNVRGKIVREYREKAPWRGVAVNGQPAFQLYFHRPLDVLLGTFFKAGLVMDNLEELYFDEKDAIEERPESSANYTQIPAIMAMRFRNFQGVSQTTSAMTDTFQELRNLVKGVILTPGDEGYQKSLKRWSHAAIKPAAVVVQPDNAEEVSKTLGYATAHKIPLAVVSGGHATSGSSSSDGGMVIDLRRINSVVVDAAQQTVTFGGGCRWSQIDEACAEHGLATVSGTVNHTGVGGFILGGGMGWLTPKHGLSIDNLVGAEVVLADGRIVTASEQHNQDLFWALRGAGQNFGVVTSFTLRAYPQGRVYAGPVIFTLDKIPAVVSFTNWFHANNTGNEAFWCGVCGSAPGTAGPVILCMVFKNGTQQEGEAFYKPLLDIGPVHVMAAEMPYPKANDLVPRADDRVRRLQGGANFVMPLDAEFVQSVADEFVAFVDGKGIGDGSMCMFECLPYQKVISVPRDATAYPSRGRFYHFASLFMWQHERLDGDVRRFQRELLGKLRQRGYQGNGGQYANYDGERIDPTLAFGENLDRLRVLKKKYDPDNVFYKWHSLWSGSS</sequence>
<evidence type="ECO:0000313" key="7">
    <source>
        <dbReference type="EMBL" id="OAA50344.1"/>
    </source>
</evidence>
<protein>
    <submittedName>
        <fullName evidence="7">FAD-binding, type 2</fullName>
    </submittedName>
</protein>
<dbReference type="InterPro" id="IPR016166">
    <property type="entry name" value="FAD-bd_PCMH"/>
</dbReference>
<dbReference type="GO" id="GO:0008757">
    <property type="term" value="F:S-adenosylmethionine-dependent methyltransferase activity"/>
    <property type="evidence" value="ECO:0007669"/>
    <property type="project" value="InterPro"/>
</dbReference>
<dbReference type="CDD" id="cd02440">
    <property type="entry name" value="AdoMet_MTases"/>
    <property type="match status" value="1"/>
</dbReference>
<dbReference type="Proteomes" id="UP000243498">
    <property type="component" value="Unassembled WGS sequence"/>
</dbReference>
<dbReference type="InterPro" id="IPR016167">
    <property type="entry name" value="FAD-bd_PCMH_sub1"/>
</dbReference>
<dbReference type="OMA" id="HYWMAVQ"/>
<dbReference type="SUPFAM" id="SSF53335">
    <property type="entry name" value="S-adenosyl-L-methionine-dependent methyltransferases"/>
    <property type="match status" value="1"/>
</dbReference>
<organism evidence="7 8">
    <name type="scientific">Metarhizium rileyi (strain RCEF 4871)</name>
    <name type="common">Nomuraea rileyi</name>
    <dbReference type="NCBI Taxonomy" id="1649241"/>
    <lineage>
        <taxon>Eukaryota</taxon>
        <taxon>Fungi</taxon>
        <taxon>Dikarya</taxon>
        <taxon>Ascomycota</taxon>
        <taxon>Pezizomycotina</taxon>
        <taxon>Sordariomycetes</taxon>
        <taxon>Hypocreomycetidae</taxon>
        <taxon>Hypocreales</taxon>
        <taxon>Clavicipitaceae</taxon>
        <taxon>Metarhizium</taxon>
    </lineage>
</organism>
<dbReference type="OrthoDB" id="6329284at2759"/>
<dbReference type="Pfam" id="PF08031">
    <property type="entry name" value="BBE"/>
    <property type="match status" value="1"/>
</dbReference>
<dbReference type="GO" id="GO:0071949">
    <property type="term" value="F:FAD binding"/>
    <property type="evidence" value="ECO:0007669"/>
    <property type="project" value="InterPro"/>
</dbReference>
<gene>
    <name evidence="7" type="ORF">NOR_00794</name>
</gene>
<dbReference type="STRING" id="1081105.A0A162KFE4"/>
<evidence type="ECO:0000259" key="6">
    <source>
        <dbReference type="PROSITE" id="PS51387"/>
    </source>
</evidence>
<dbReference type="InterPro" id="IPR029063">
    <property type="entry name" value="SAM-dependent_MTases_sf"/>
</dbReference>
<dbReference type="InterPro" id="IPR006094">
    <property type="entry name" value="Oxid_FAD_bind_N"/>
</dbReference>
<dbReference type="InterPro" id="IPR013216">
    <property type="entry name" value="Methyltransf_11"/>
</dbReference>
<feature type="domain" description="FAD-binding PCMH-type" evidence="6">
    <location>
        <begin position="317"/>
        <end position="488"/>
    </location>
</feature>
<dbReference type="SUPFAM" id="SSF56176">
    <property type="entry name" value="FAD-binding/transporter-associated domain-like"/>
    <property type="match status" value="1"/>
</dbReference>
<keyword evidence="8" id="KW-1185">Reference proteome</keyword>
<keyword evidence="3" id="KW-0285">Flavoprotein</keyword>
<dbReference type="InterPro" id="IPR050416">
    <property type="entry name" value="FAD-linked_Oxidoreductase"/>
</dbReference>
<evidence type="ECO:0000256" key="3">
    <source>
        <dbReference type="ARBA" id="ARBA00022630"/>
    </source>
</evidence>
<evidence type="ECO:0000256" key="1">
    <source>
        <dbReference type="ARBA" id="ARBA00001974"/>
    </source>
</evidence>
<evidence type="ECO:0000256" key="5">
    <source>
        <dbReference type="ARBA" id="ARBA00023002"/>
    </source>
</evidence>
<comment type="caution">
    <text evidence="7">The sequence shown here is derived from an EMBL/GenBank/DDBJ whole genome shotgun (WGS) entry which is preliminary data.</text>
</comment>
<dbReference type="InterPro" id="IPR036318">
    <property type="entry name" value="FAD-bd_PCMH-like_sf"/>
</dbReference>
<dbReference type="PANTHER" id="PTHR42973:SF39">
    <property type="entry name" value="FAD-BINDING PCMH-TYPE DOMAIN-CONTAINING PROTEIN"/>
    <property type="match status" value="1"/>
</dbReference>
<dbReference type="Gene3D" id="3.30.465.10">
    <property type="match status" value="1"/>
</dbReference>
<accession>A0A162KFE4</accession>
<dbReference type="Pfam" id="PF08241">
    <property type="entry name" value="Methyltransf_11"/>
    <property type="match status" value="1"/>
</dbReference>